<organism evidence="2">
    <name type="scientific">marine sediment metagenome</name>
    <dbReference type="NCBI Taxonomy" id="412755"/>
    <lineage>
        <taxon>unclassified sequences</taxon>
        <taxon>metagenomes</taxon>
        <taxon>ecological metagenomes</taxon>
    </lineage>
</organism>
<comment type="caution">
    <text evidence="2">The sequence shown here is derived from an EMBL/GenBank/DDBJ whole genome shotgun (WGS) entry which is preliminary data.</text>
</comment>
<evidence type="ECO:0000313" key="2">
    <source>
        <dbReference type="EMBL" id="GAG07627.1"/>
    </source>
</evidence>
<feature type="domain" description="Aminoglycoside phosphotransferase" evidence="1">
    <location>
        <begin position="12"/>
        <end position="141"/>
    </location>
</feature>
<dbReference type="CDD" id="cd05154">
    <property type="entry name" value="ACAD10_11_N-like"/>
    <property type="match status" value="1"/>
</dbReference>
<dbReference type="EMBL" id="BARS01029709">
    <property type="protein sequence ID" value="GAG07627.1"/>
    <property type="molecule type" value="Genomic_DNA"/>
</dbReference>
<name>X0V8E8_9ZZZZ</name>
<dbReference type="Pfam" id="PF01636">
    <property type="entry name" value="APH"/>
    <property type="match status" value="1"/>
</dbReference>
<feature type="non-terminal residue" evidence="2">
    <location>
        <position position="263"/>
    </location>
</feature>
<dbReference type="InterPro" id="IPR002575">
    <property type="entry name" value="Aminoglycoside_PTrfase"/>
</dbReference>
<sequence length="263" mass="29911">PYHSFGLYYDATPEQRAKMWWGTHQAMANIHKLDWESLGLSFLGVPGGGTGPLDQHLDYYERYLEWVKEDPEEPQPILEAALDWLKKSRYTPEHVSLCWGDCKITNTMYSPDFDVLGILDWEMAYLGDPESDLAHLMFMDFVLSEGYGIPRLDGSPGREETVQRYEELTGWKVKNLFYNDVLVALRFGVINLKMMKNFKKLGIAIPGEDVEQNNVCTQTLASLLDLPAPGAPKRESTRIEDVTVKVQFHLTGPGGSDWYLVAD</sequence>
<accession>X0V8E8</accession>
<proteinExistence type="predicted"/>
<protein>
    <recommendedName>
        <fullName evidence="1">Aminoglycoside phosphotransferase domain-containing protein</fullName>
    </recommendedName>
</protein>
<dbReference type="AlphaFoldDB" id="X0V8E8"/>
<evidence type="ECO:0000259" key="1">
    <source>
        <dbReference type="Pfam" id="PF01636"/>
    </source>
</evidence>
<reference evidence="2" key="1">
    <citation type="journal article" date="2014" name="Front. Microbiol.">
        <title>High frequency of phylogenetically diverse reductive dehalogenase-homologous genes in deep subseafloor sedimentary metagenomes.</title>
        <authorList>
            <person name="Kawai M."/>
            <person name="Futagami T."/>
            <person name="Toyoda A."/>
            <person name="Takaki Y."/>
            <person name="Nishi S."/>
            <person name="Hori S."/>
            <person name="Arai W."/>
            <person name="Tsubouchi T."/>
            <person name="Morono Y."/>
            <person name="Uchiyama I."/>
            <person name="Ito T."/>
            <person name="Fujiyama A."/>
            <person name="Inagaki F."/>
            <person name="Takami H."/>
        </authorList>
    </citation>
    <scope>NUCLEOTIDE SEQUENCE</scope>
    <source>
        <strain evidence="2">Expedition CK06-06</strain>
    </source>
</reference>
<gene>
    <name evidence="2" type="ORF">S01H1_46398</name>
</gene>
<dbReference type="Gene3D" id="3.90.1200.10">
    <property type="match status" value="1"/>
</dbReference>
<dbReference type="InterPro" id="IPR051678">
    <property type="entry name" value="AGP_Transferase"/>
</dbReference>
<dbReference type="PANTHER" id="PTHR21310">
    <property type="entry name" value="AMINOGLYCOSIDE PHOSPHOTRANSFERASE-RELATED-RELATED"/>
    <property type="match status" value="1"/>
</dbReference>
<dbReference type="InterPro" id="IPR011009">
    <property type="entry name" value="Kinase-like_dom_sf"/>
</dbReference>
<dbReference type="SUPFAM" id="SSF56112">
    <property type="entry name" value="Protein kinase-like (PK-like)"/>
    <property type="match status" value="1"/>
</dbReference>
<dbReference type="PANTHER" id="PTHR21310:SF40">
    <property type="entry name" value="AMINOGLYCOSIDE PHOSPHOTRANSFERASE DOMAIN-CONTAINING PROTEIN-RELATED"/>
    <property type="match status" value="1"/>
</dbReference>
<dbReference type="InterPro" id="IPR041726">
    <property type="entry name" value="ACAD10_11_N"/>
</dbReference>
<feature type="non-terminal residue" evidence="2">
    <location>
        <position position="1"/>
    </location>
</feature>